<dbReference type="Proteomes" id="UP000265719">
    <property type="component" value="Chromosome"/>
</dbReference>
<organism evidence="9 10">
    <name type="scientific">Thermobifida halotolerans</name>
    <dbReference type="NCBI Taxonomy" id="483545"/>
    <lineage>
        <taxon>Bacteria</taxon>
        <taxon>Bacillati</taxon>
        <taxon>Actinomycetota</taxon>
        <taxon>Actinomycetes</taxon>
        <taxon>Streptosporangiales</taxon>
        <taxon>Nocardiopsidaceae</taxon>
        <taxon>Thermobifida</taxon>
    </lineage>
</organism>
<comment type="subcellular location">
    <subcellularLocation>
        <location evidence="1">Cell membrane</location>
        <topology evidence="1">Multi-pass membrane protein</topology>
    </subcellularLocation>
</comment>
<keyword evidence="2" id="KW-1003">Cell membrane</keyword>
<evidence type="ECO:0000259" key="8">
    <source>
        <dbReference type="Pfam" id="PF06271"/>
    </source>
</evidence>
<evidence type="ECO:0000256" key="7">
    <source>
        <dbReference type="SAM" id="Phobius"/>
    </source>
</evidence>
<keyword evidence="5 7" id="KW-0472">Membrane</keyword>
<dbReference type="AlphaFoldDB" id="A0AA97LZR8"/>
<feature type="region of interest" description="Disordered" evidence="6">
    <location>
        <begin position="1"/>
        <end position="41"/>
    </location>
</feature>
<feature type="transmembrane region" description="Helical" evidence="7">
    <location>
        <begin position="88"/>
        <end position="110"/>
    </location>
</feature>
<evidence type="ECO:0000256" key="4">
    <source>
        <dbReference type="ARBA" id="ARBA00022989"/>
    </source>
</evidence>
<dbReference type="EMBL" id="CP063196">
    <property type="protein sequence ID" value="UOE20979.1"/>
    <property type="molecule type" value="Genomic_DNA"/>
</dbReference>
<dbReference type="InterPro" id="IPR051791">
    <property type="entry name" value="Pra-immunoreactive"/>
</dbReference>
<dbReference type="KEGG" id="thao:NI17_007385"/>
<gene>
    <name evidence="9" type="ORF">NI17_007385</name>
</gene>
<reference evidence="9" key="1">
    <citation type="submission" date="2020-10" db="EMBL/GenBank/DDBJ databases">
        <title>De novo genome project of the cellulose decomposer Thermobifida halotolerans type strain.</title>
        <authorList>
            <person name="Nagy I."/>
            <person name="Horvath B."/>
            <person name="Kukolya J."/>
            <person name="Nagy I."/>
            <person name="Orsini M."/>
        </authorList>
    </citation>
    <scope>NUCLEOTIDE SEQUENCE</scope>
    <source>
        <strain evidence="9">DSM 44931</strain>
    </source>
</reference>
<sequence>MGHPPSFPQPHQPQPAPYGHPPPLAQPAAAHGWPPAQHPPGPQPANFGLRIGAYAIDSVLAVLLFFVVYLGVGIGGAVTMSNLGSEGLAALMVLLALLLAALSSFCYFWLPTARSGQTPGKRILKIRVVDAATGQPPTKGSAAARTALLLLMNALPFGGVLNVVLAVIDEPRQRSIHDRAAATLVVTA</sequence>
<evidence type="ECO:0000256" key="6">
    <source>
        <dbReference type="SAM" id="MobiDB-lite"/>
    </source>
</evidence>
<evidence type="ECO:0000256" key="5">
    <source>
        <dbReference type="ARBA" id="ARBA00023136"/>
    </source>
</evidence>
<protein>
    <submittedName>
        <fullName evidence="9">RDD family protein</fullName>
    </submittedName>
</protein>
<keyword evidence="10" id="KW-1185">Reference proteome</keyword>
<dbReference type="Pfam" id="PF06271">
    <property type="entry name" value="RDD"/>
    <property type="match status" value="1"/>
</dbReference>
<accession>A0AA97LZR8</accession>
<evidence type="ECO:0000313" key="9">
    <source>
        <dbReference type="EMBL" id="UOE20979.1"/>
    </source>
</evidence>
<evidence type="ECO:0000256" key="2">
    <source>
        <dbReference type="ARBA" id="ARBA00022475"/>
    </source>
</evidence>
<dbReference type="PANTHER" id="PTHR36115">
    <property type="entry name" value="PROLINE-RICH ANTIGEN HOMOLOG-RELATED"/>
    <property type="match status" value="1"/>
</dbReference>
<dbReference type="InterPro" id="IPR010432">
    <property type="entry name" value="RDD"/>
</dbReference>
<keyword evidence="4 7" id="KW-1133">Transmembrane helix</keyword>
<evidence type="ECO:0000256" key="3">
    <source>
        <dbReference type="ARBA" id="ARBA00022692"/>
    </source>
</evidence>
<keyword evidence="3 7" id="KW-0812">Transmembrane</keyword>
<feature type="transmembrane region" description="Helical" evidence="7">
    <location>
        <begin position="147"/>
        <end position="168"/>
    </location>
</feature>
<feature type="domain" description="RDD" evidence="8">
    <location>
        <begin position="45"/>
        <end position="181"/>
    </location>
</feature>
<feature type="compositionally biased region" description="Pro residues" evidence="6">
    <location>
        <begin position="1"/>
        <end position="25"/>
    </location>
</feature>
<evidence type="ECO:0000256" key="1">
    <source>
        <dbReference type="ARBA" id="ARBA00004651"/>
    </source>
</evidence>
<evidence type="ECO:0000313" key="10">
    <source>
        <dbReference type="Proteomes" id="UP000265719"/>
    </source>
</evidence>
<name>A0AA97LZR8_9ACTN</name>
<dbReference type="RefSeq" id="WP_068693177.1">
    <property type="nucleotide sequence ID" value="NZ_CP063196.1"/>
</dbReference>
<dbReference type="GO" id="GO:0005886">
    <property type="term" value="C:plasma membrane"/>
    <property type="evidence" value="ECO:0007669"/>
    <property type="project" value="UniProtKB-SubCell"/>
</dbReference>
<proteinExistence type="predicted"/>
<feature type="transmembrane region" description="Helical" evidence="7">
    <location>
        <begin position="51"/>
        <end position="76"/>
    </location>
</feature>
<feature type="compositionally biased region" description="Low complexity" evidence="6">
    <location>
        <begin position="26"/>
        <end position="35"/>
    </location>
</feature>